<comment type="caution">
    <text evidence="9">The sequence shown here is derived from an EMBL/GenBank/DDBJ whole genome shotgun (WGS) entry which is preliminary data.</text>
</comment>
<evidence type="ECO:0000256" key="5">
    <source>
        <dbReference type="ARBA" id="ARBA00022723"/>
    </source>
</evidence>
<dbReference type="AlphaFoldDB" id="A0AAU9U4M2"/>
<dbReference type="GO" id="GO:0004518">
    <property type="term" value="F:nuclease activity"/>
    <property type="evidence" value="ECO:0007669"/>
    <property type="project" value="UniProtKB-KW"/>
</dbReference>
<comment type="cofactor">
    <cofactor evidence="1">
        <name>a divalent metal cation</name>
        <dbReference type="ChEBI" id="CHEBI:60240"/>
    </cofactor>
</comment>
<dbReference type="PANTHER" id="PTHR22930">
    <property type="match status" value="1"/>
</dbReference>
<evidence type="ECO:0000256" key="3">
    <source>
        <dbReference type="ARBA" id="ARBA00006958"/>
    </source>
</evidence>
<dbReference type="GO" id="GO:0016787">
    <property type="term" value="F:hydrolase activity"/>
    <property type="evidence" value="ECO:0007669"/>
    <property type="project" value="UniProtKB-KW"/>
</dbReference>
<dbReference type="Pfam" id="PF13359">
    <property type="entry name" value="DDE_Tnp_4"/>
    <property type="match status" value="1"/>
</dbReference>
<keyword evidence="10" id="KW-1185">Reference proteome</keyword>
<protein>
    <recommendedName>
        <fullName evidence="8">DDE Tnp4 domain-containing protein</fullName>
    </recommendedName>
</protein>
<dbReference type="Proteomes" id="UP001153954">
    <property type="component" value="Unassembled WGS sequence"/>
</dbReference>
<reference evidence="9" key="1">
    <citation type="submission" date="2022-03" db="EMBL/GenBank/DDBJ databases">
        <authorList>
            <person name="Tunstrom K."/>
        </authorList>
    </citation>
    <scope>NUCLEOTIDE SEQUENCE</scope>
</reference>
<keyword evidence="5" id="KW-0479">Metal-binding</keyword>
<evidence type="ECO:0000256" key="7">
    <source>
        <dbReference type="ARBA" id="ARBA00023242"/>
    </source>
</evidence>
<keyword evidence="6" id="KW-0378">Hydrolase</keyword>
<dbReference type="PANTHER" id="PTHR22930:SF289">
    <property type="entry name" value="DDE TNP4 DOMAIN-CONTAINING PROTEIN-RELATED"/>
    <property type="match status" value="1"/>
</dbReference>
<dbReference type="EMBL" id="CAKOGL010000014">
    <property type="protein sequence ID" value="CAH2094789.1"/>
    <property type="molecule type" value="Genomic_DNA"/>
</dbReference>
<proteinExistence type="inferred from homology"/>
<evidence type="ECO:0000256" key="6">
    <source>
        <dbReference type="ARBA" id="ARBA00022801"/>
    </source>
</evidence>
<evidence type="ECO:0000256" key="2">
    <source>
        <dbReference type="ARBA" id="ARBA00004123"/>
    </source>
</evidence>
<feature type="domain" description="DDE Tnp4" evidence="8">
    <location>
        <begin position="152"/>
        <end position="302"/>
    </location>
</feature>
<gene>
    <name evidence="9" type="ORF">EEDITHA_LOCUS10325</name>
</gene>
<evidence type="ECO:0000313" key="9">
    <source>
        <dbReference type="EMBL" id="CAH2094789.1"/>
    </source>
</evidence>
<dbReference type="GO" id="GO:0046872">
    <property type="term" value="F:metal ion binding"/>
    <property type="evidence" value="ECO:0007669"/>
    <property type="project" value="UniProtKB-KW"/>
</dbReference>
<dbReference type="InterPro" id="IPR027806">
    <property type="entry name" value="HARBI1_dom"/>
</dbReference>
<evidence type="ECO:0000256" key="1">
    <source>
        <dbReference type="ARBA" id="ARBA00001968"/>
    </source>
</evidence>
<keyword evidence="7" id="KW-0539">Nucleus</keyword>
<sequence length="357" mass="41096">MDLFEVLEDELDVYFQRVTRPRRNRVIRPRPNYFDILDDVDFRARFRLTKRTVANILSLIESDIKTTSNYNFAITPMQCLLITLRYFATGTFLTVCGDFGGVSKASARRIIHKVSEAIAKLRPLFVKFPADTNNISQDFYEIARFPRVVGVIDCTHITIKSPGGETAEWYRDRKGNLSMNVQTIVDNRLKIMYIVARWPGSCHDQTIFNNSHIKQRLSDREFGNKYILGDRGYENTNFVLTPLHNPQTPGEHLYNESQIRTRNVVERSYGVLISRFPVLAKKINLHHSKVEAIIVACAVLHNIATDMGEEIFDYDMTENSEVSNISSTSVTNYCISNCIVRNSIINYFFITVIIKKN</sequence>
<dbReference type="GO" id="GO:0005634">
    <property type="term" value="C:nucleus"/>
    <property type="evidence" value="ECO:0007669"/>
    <property type="project" value="UniProtKB-SubCell"/>
</dbReference>
<evidence type="ECO:0000313" key="10">
    <source>
        <dbReference type="Proteomes" id="UP001153954"/>
    </source>
</evidence>
<evidence type="ECO:0000259" key="8">
    <source>
        <dbReference type="Pfam" id="PF13359"/>
    </source>
</evidence>
<comment type="similarity">
    <text evidence="3">Belongs to the HARBI1 family.</text>
</comment>
<keyword evidence="4" id="KW-0540">Nuclease</keyword>
<dbReference type="InterPro" id="IPR045249">
    <property type="entry name" value="HARBI1-like"/>
</dbReference>
<name>A0AAU9U4M2_EUPED</name>
<evidence type="ECO:0000256" key="4">
    <source>
        <dbReference type="ARBA" id="ARBA00022722"/>
    </source>
</evidence>
<accession>A0AAU9U4M2</accession>
<organism evidence="9 10">
    <name type="scientific">Euphydryas editha</name>
    <name type="common">Edith's checkerspot</name>
    <dbReference type="NCBI Taxonomy" id="104508"/>
    <lineage>
        <taxon>Eukaryota</taxon>
        <taxon>Metazoa</taxon>
        <taxon>Ecdysozoa</taxon>
        <taxon>Arthropoda</taxon>
        <taxon>Hexapoda</taxon>
        <taxon>Insecta</taxon>
        <taxon>Pterygota</taxon>
        <taxon>Neoptera</taxon>
        <taxon>Endopterygota</taxon>
        <taxon>Lepidoptera</taxon>
        <taxon>Glossata</taxon>
        <taxon>Ditrysia</taxon>
        <taxon>Papilionoidea</taxon>
        <taxon>Nymphalidae</taxon>
        <taxon>Nymphalinae</taxon>
        <taxon>Euphydryas</taxon>
    </lineage>
</organism>
<comment type="subcellular location">
    <subcellularLocation>
        <location evidence="2">Nucleus</location>
    </subcellularLocation>
</comment>